<evidence type="ECO:0000259" key="3">
    <source>
        <dbReference type="Pfam" id="PF13458"/>
    </source>
</evidence>
<evidence type="ECO:0000256" key="2">
    <source>
        <dbReference type="ARBA" id="ARBA00022729"/>
    </source>
</evidence>
<dbReference type="STRING" id="1236220.SAMN04488112_10312"/>
<dbReference type="PANTHER" id="PTHR30483:SF6">
    <property type="entry name" value="PERIPLASMIC BINDING PROTEIN OF ABC TRANSPORTER FOR NATURAL AMINO ACIDS"/>
    <property type="match status" value="1"/>
</dbReference>
<keyword evidence="5" id="KW-1185">Reference proteome</keyword>
<dbReference type="InterPro" id="IPR028081">
    <property type="entry name" value="Leu-bd"/>
</dbReference>
<dbReference type="InterPro" id="IPR051010">
    <property type="entry name" value="BCAA_transport"/>
</dbReference>
<comment type="similarity">
    <text evidence="1">Belongs to the leucine-binding protein family.</text>
</comment>
<dbReference type="InterPro" id="IPR028082">
    <property type="entry name" value="Peripla_BP_I"/>
</dbReference>
<evidence type="ECO:0000256" key="1">
    <source>
        <dbReference type="ARBA" id="ARBA00010062"/>
    </source>
</evidence>
<dbReference type="AlphaFoldDB" id="A0A1G6IQI3"/>
<dbReference type="Proteomes" id="UP000199387">
    <property type="component" value="Unassembled WGS sequence"/>
</dbReference>
<protein>
    <submittedName>
        <fullName evidence="4">Substrate-binding protein</fullName>
    </submittedName>
</protein>
<name>A0A1G6IQI3_9BACL</name>
<reference evidence="4 5" key="1">
    <citation type="submission" date="2016-10" db="EMBL/GenBank/DDBJ databases">
        <authorList>
            <person name="de Groot N.N."/>
        </authorList>
    </citation>
    <scope>NUCLEOTIDE SEQUENCE [LARGE SCALE GENOMIC DNA]</scope>
    <source>
        <strain evidence="4 5">DSM 45514</strain>
    </source>
</reference>
<dbReference type="SUPFAM" id="SSF53822">
    <property type="entry name" value="Periplasmic binding protein-like I"/>
    <property type="match status" value="1"/>
</dbReference>
<dbReference type="Pfam" id="PF13458">
    <property type="entry name" value="Peripla_BP_6"/>
    <property type="match status" value="1"/>
</dbReference>
<keyword evidence="2" id="KW-0732">Signal</keyword>
<dbReference type="PANTHER" id="PTHR30483">
    <property type="entry name" value="LEUCINE-SPECIFIC-BINDING PROTEIN"/>
    <property type="match status" value="1"/>
</dbReference>
<dbReference type="EMBL" id="FMZA01000003">
    <property type="protein sequence ID" value="SDC08744.1"/>
    <property type="molecule type" value="Genomic_DNA"/>
</dbReference>
<sequence>MTVGIPPAYTIYPEMFTEYAMEKFGKKLAVLPTASQYGKDWTETLLPVWKKHGGQVVYQTEVDFNKETDFYSIVTNALNKDPDVLFVGGPSEPTALVMKQARQLGFKGGFMVMDQAKMEEMAKVLGGYELLNGMVGVKPVRKNNEPGTASYVNKYESTYNKLATSESAFNYQTLYAFVEAMKAAGTVEDARKIMDSMGEGIKNLPENKSVYPMGGITETGRLIWPPHVAVVEDGKVKVIEAERE</sequence>
<feature type="domain" description="Leucine-binding protein" evidence="3">
    <location>
        <begin position="16"/>
        <end position="199"/>
    </location>
</feature>
<dbReference type="Gene3D" id="3.40.50.2300">
    <property type="match status" value="2"/>
</dbReference>
<proteinExistence type="inferred from homology"/>
<gene>
    <name evidence="4" type="ORF">SAMN04488112_10312</name>
</gene>
<accession>A0A1G6IQI3</accession>
<evidence type="ECO:0000313" key="5">
    <source>
        <dbReference type="Proteomes" id="UP000199387"/>
    </source>
</evidence>
<evidence type="ECO:0000313" key="4">
    <source>
        <dbReference type="EMBL" id="SDC08744.1"/>
    </source>
</evidence>
<organism evidence="4 5">
    <name type="scientific">Melghirimyces thermohalophilus</name>
    <dbReference type="NCBI Taxonomy" id="1236220"/>
    <lineage>
        <taxon>Bacteria</taxon>
        <taxon>Bacillati</taxon>
        <taxon>Bacillota</taxon>
        <taxon>Bacilli</taxon>
        <taxon>Bacillales</taxon>
        <taxon>Thermoactinomycetaceae</taxon>
        <taxon>Melghirimyces</taxon>
    </lineage>
</organism>